<dbReference type="InterPro" id="IPR006450">
    <property type="entry name" value="Phage_HK97_gp6-like"/>
</dbReference>
<name>A0A8S5P9S4_9CAUD</name>
<dbReference type="EMBL" id="BK015360">
    <property type="protein sequence ID" value="DAE03195.1"/>
    <property type="molecule type" value="Genomic_DNA"/>
</dbReference>
<proteinExistence type="predicted"/>
<dbReference type="CDD" id="cd08054">
    <property type="entry name" value="gp6"/>
    <property type="match status" value="1"/>
</dbReference>
<protein>
    <submittedName>
        <fullName evidence="1">Head tail connector</fullName>
    </submittedName>
</protein>
<dbReference type="InterPro" id="IPR021146">
    <property type="entry name" value="Phage_gp6-like_head-tail"/>
</dbReference>
<dbReference type="Pfam" id="PF05135">
    <property type="entry name" value="Phage_connect_1"/>
    <property type="match status" value="1"/>
</dbReference>
<accession>A0A8S5P9S4</accession>
<sequence length="97" mass="10450">MATEIQIAACKAYMRVDGDEDDELIGQLCDAAAGYLSAAGAERGKDGSARAAQYDLALWALTLHYYDHRDAVGTEAPLPLGVRPIITQLKLTRPTQT</sequence>
<reference evidence="1" key="1">
    <citation type="journal article" date="2021" name="Proc. Natl. Acad. Sci. U.S.A.">
        <title>A Catalog of Tens of Thousands of Viruses from Human Metagenomes Reveals Hidden Associations with Chronic Diseases.</title>
        <authorList>
            <person name="Tisza M.J."/>
            <person name="Buck C.B."/>
        </authorList>
    </citation>
    <scope>NUCLEOTIDE SEQUENCE</scope>
    <source>
        <strain evidence="1">Ct2kB26</strain>
    </source>
</reference>
<dbReference type="NCBIfam" id="TIGR01560">
    <property type="entry name" value="put_DNA_pack"/>
    <property type="match status" value="1"/>
</dbReference>
<dbReference type="Gene3D" id="1.10.3230.30">
    <property type="entry name" value="Phage gp6-like head-tail connector protein"/>
    <property type="match status" value="1"/>
</dbReference>
<evidence type="ECO:0000313" key="1">
    <source>
        <dbReference type="EMBL" id="DAE03195.1"/>
    </source>
</evidence>
<organism evidence="1">
    <name type="scientific">Siphoviridae sp. ct2kB26</name>
    <dbReference type="NCBI Taxonomy" id="2825317"/>
    <lineage>
        <taxon>Viruses</taxon>
        <taxon>Duplodnaviria</taxon>
        <taxon>Heunggongvirae</taxon>
        <taxon>Uroviricota</taxon>
        <taxon>Caudoviricetes</taxon>
    </lineage>
</organism>